<organism evidence="1 2">
    <name type="scientific">Paractinoplanes globisporus</name>
    <dbReference type="NCBI Taxonomy" id="113565"/>
    <lineage>
        <taxon>Bacteria</taxon>
        <taxon>Bacillati</taxon>
        <taxon>Actinomycetota</taxon>
        <taxon>Actinomycetes</taxon>
        <taxon>Micromonosporales</taxon>
        <taxon>Micromonosporaceae</taxon>
        <taxon>Paractinoplanes</taxon>
    </lineage>
</organism>
<gene>
    <name evidence="1" type="ORF">ACFY35_20775</name>
</gene>
<evidence type="ECO:0008006" key="3">
    <source>
        <dbReference type="Google" id="ProtNLM"/>
    </source>
</evidence>
<protein>
    <recommendedName>
        <fullName evidence="3">Integrase</fullName>
    </recommendedName>
</protein>
<evidence type="ECO:0000313" key="1">
    <source>
        <dbReference type="EMBL" id="MFF5291883.1"/>
    </source>
</evidence>
<accession>A0ABW6WEY8</accession>
<dbReference type="Proteomes" id="UP001602245">
    <property type="component" value="Unassembled WGS sequence"/>
</dbReference>
<dbReference type="EMBL" id="JBIAZU010000003">
    <property type="protein sequence ID" value="MFF5291883.1"/>
    <property type="molecule type" value="Genomic_DNA"/>
</dbReference>
<dbReference type="RefSeq" id="WP_157295879.1">
    <property type="nucleotide sequence ID" value="NZ_JBIAZU010000003.1"/>
</dbReference>
<comment type="caution">
    <text evidence="1">The sequence shown here is derived from an EMBL/GenBank/DDBJ whole genome shotgun (WGS) entry which is preliminary data.</text>
</comment>
<keyword evidence="2" id="KW-1185">Reference proteome</keyword>
<evidence type="ECO:0000313" key="2">
    <source>
        <dbReference type="Proteomes" id="UP001602245"/>
    </source>
</evidence>
<reference evidence="1 2" key="1">
    <citation type="submission" date="2024-10" db="EMBL/GenBank/DDBJ databases">
        <title>The Natural Products Discovery Center: Release of the First 8490 Sequenced Strains for Exploring Actinobacteria Biosynthetic Diversity.</title>
        <authorList>
            <person name="Kalkreuter E."/>
            <person name="Kautsar S.A."/>
            <person name="Yang D."/>
            <person name="Bader C.D."/>
            <person name="Teijaro C.N."/>
            <person name="Fluegel L."/>
            <person name="Davis C.M."/>
            <person name="Simpson J.R."/>
            <person name="Lauterbach L."/>
            <person name="Steele A.D."/>
            <person name="Gui C."/>
            <person name="Meng S."/>
            <person name="Li G."/>
            <person name="Viehrig K."/>
            <person name="Ye F."/>
            <person name="Su P."/>
            <person name="Kiefer A.F."/>
            <person name="Nichols A."/>
            <person name="Cepeda A.J."/>
            <person name="Yan W."/>
            <person name="Fan B."/>
            <person name="Jiang Y."/>
            <person name="Adhikari A."/>
            <person name="Zheng C.-J."/>
            <person name="Schuster L."/>
            <person name="Cowan T.M."/>
            <person name="Smanski M.J."/>
            <person name="Chevrette M.G."/>
            <person name="De Carvalho L.P.S."/>
            <person name="Shen B."/>
        </authorList>
    </citation>
    <scope>NUCLEOTIDE SEQUENCE [LARGE SCALE GENOMIC DNA]</scope>
    <source>
        <strain evidence="1 2">NPDC000087</strain>
    </source>
</reference>
<name>A0ABW6WEY8_9ACTN</name>
<sequence length="528" mass="57892">MQRSLAVLFAARCVPHRWSVHASSQGHWYWVKAFAELVATVEQPPADLDELTAAHVKRWRLGAGSAAGYRAVAQLLRQDPRLRSGPAADELGRRIALPASKVQSYAQVDFDQVKLAAQRDFRAALQRIRRNAAYLQRWRAGAFDPGSREYVIGEALDLLARTGDLPRTHNPVKDGTILGRYRSALGGCGYDVTWKRLFLSSREAVSLGVLLMATFGWNLSVIDTAEVPRALPDQGTDGHPVYRIPVEKFRRGPRLHFETRNVADDGAASKGRLITEALDATRYARAVVEELTPGTDLLVVWRAAKRGQPRRELDRHPPVGKFRFGIDSQTATKWGRGFGLDGSPFQRGRRTVLVVDRREPAQHSQDTHDRNYALVDKRVQAEAIAVVAAGADEAVEKARTAILEAQLVAGPLAGDVPTAIADCQDMTASPLPTADGRCAASFLMCLGCQNAHIHPGHHPRLAYLHQALGGLRSALPAATWQADWADSYTRLEDLKGKVGATVWNTALTRMTEADRDTVGLLLTGDLDA</sequence>
<proteinExistence type="predicted"/>